<reference evidence="1" key="1">
    <citation type="submission" date="2021-06" db="EMBL/GenBank/DDBJ databases">
        <authorList>
            <person name="Kallberg Y."/>
            <person name="Tangrot J."/>
            <person name="Rosling A."/>
        </authorList>
    </citation>
    <scope>NUCLEOTIDE SEQUENCE</scope>
    <source>
        <strain evidence="1">IL203A</strain>
    </source>
</reference>
<dbReference type="EMBL" id="CAJVPU010002130">
    <property type="protein sequence ID" value="CAG8495527.1"/>
    <property type="molecule type" value="Genomic_DNA"/>
</dbReference>
<organism evidence="1 2">
    <name type="scientific">Dentiscutata heterogama</name>
    <dbReference type="NCBI Taxonomy" id="1316150"/>
    <lineage>
        <taxon>Eukaryota</taxon>
        <taxon>Fungi</taxon>
        <taxon>Fungi incertae sedis</taxon>
        <taxon>Mucoromycota</taxon>
        <taxon>Glomeromycotina</taxon>
        <taxon>Glomeromycetes</taxon>
        <taxon>Diversisporales</taxon>
        <taxon>Gigasporaceae</taxon>
        <taxon>Dentiscutata</taxon>
    </lineage>
</organism>
<evidence type="ECO:0000313" key="1">
    <source>
        <dbReference type="EMBL" id="CAG8495527.1"/>
    </source>
</evidence>
<sequence>MEYSIYSNDHDTNQVILTALNDLENTFFVECSDSDEESNPTSISDNSDDNEEILNIDDDINLNRLNKFEFIEVPDNYIEDKVYDDLKLTVNIR</sequence>
<evidence type="ECO:0000313" key="2">
    <source>
        <dbReference type="Proteomes" id="UP000789702"/>
    </source>
</evidence>
<keyword evidence="2" id="KW-1185">Reference proteome</keyword>
<accession>A0ACA9KV33</accession>
<comment type="caution">
    <text evidence="1">The sequence shown here is derived from an EMBL/GenBank/DDBJ whole genome shotgun (WGS) entry which is preliminary data.</text>
</comment>
<dbReference type="Proteomes" id="UP000789702">
    <property type="component" value="Unassembled WGS sequence"/>
</dbReference>
<name>A0ACA9KV33_9GLOM</name>
<gene>
    <name evidence="1" type="ORF">DHETER_LOCUS2760</name>
</gene>
<proteinExistence type="predicted"/>
<protein>
    <submittedName>
        <fullName evidence="1">16763_t:CDS:1</fullName>
    </submittedName>
</protein>